<dbReference type="SUPFAM" id="SSF103007">
    <property type="entry name" value="Hypothetical protein TT1725"/>
    <property type="match status" value="1"/>
</dbReference>
<dbReference type="InterPro" id="IPR036746">
    <property type="entry name" value="TT1725-like_sf"/>
</dbReference>
<dbReference type="EMBL" id="MOEN01000024">
    <property type="protein sequence ID" value="OMH40194.1"/>
    <property type="molecule type" value="Genomic_DNA"/>
</dbReference>
<proteinExistence type="predicted"/>
<name>A0A1R1MKG9_9BACT</name>
<dbReference type="PANTHER" id="PTHR36441">
    <property type="entry name" value="HYPOTHETICAL CYTOSOLIC PROTEIN"/>
    <property type="match status" value="1"/>
</dbReference>
<reference evidence="1 2" key="1">
    <citation type="submission" date="2016-10" db="EMBL/GenBank/DDBJ databases">
        <title>Genome sequence of a sulfur-reducing bacterium Desulfurobacterium indicum K6013.</title>
        <authorList>
            <person name="Cao J."/>
            <person name="Shao Z."/>
            <person name="Alain K."/>
            <person name="Jebbar M."/>
        </authorList>
    </citation>
    <scope>NUCLEOTIDE SEQUENCE [LARGE SCALE GENOMIC DNA]</scope>
    <source>
        <strain evidence="1 2">K6013</strain>
    </source>
</reference>
<gene>
    <name evidence="1" type="ORF">BLW93_06490</name>
</gene>
<dbReference type="STRING" id="1914305.BLW93_06490"/>
<protein>
    <recommendedName>
        <fullName evidence="3">DUF503 domain-containing protein</fullName>
    </recommendedName>
</protein>
<evidence type="ECO:0008006" key="3">
    <source>
        <dbReference type="Google" id="ProtNLM"/>
    </source>
</evidence>
<keyword evidence="2" id="KW-1185">Reference proteome</keyword>
<evidence type="ECO:0000313" key="1">
    <source>
        <dbReference type="EMBL" id="OMH40194.1"/>
    </source>
</evidence>
<dbReference type="InterPro" id="IPR007546">
    <property type="entry name" value="DUF503"/>
</dbReference>
<dbReference type="Gene3D" id="3.30.70.1120">
    <property type="entry name" value="TT1725-like"/>
    <property type="match status" value="1"/>
</dbReference>
<sequence length="94" mass="10742">MVSIGYIEIKLYIPYSHSLKEKKMVIKRIKERIRNKFNVSVAEIDAHDKWQTSVIAVVTVSTSSSKADETLEKVVGFIEKLFPGIIESYHKGIM</sequence>
<dbReference type="AlphaFoldDB" id="A0A1R1MKG9"/>
<dbReference type="OrthoDB" id="9809023at2"/>
<evidence type="ECO:0000313" key="2">
    <source>
        <dbReference type="Proteomes" id="UP000187408"/>
    </source>
</evidence>
<dbReference type="RefSeq" id="WP_076713288.1">
    <property type="nucleotide sequence ID" value="NZ_MOEN01000024.1"/>
</dbReference>
<dbReference type="Pfam" id="PF04456">
    <property type="entry name" value="DUF503"/>
    <property type="match status" value="1"/>
</dbReference>
<comment type="caution">
    <text evidence="1">The sequence shown here is derived from an EMBL/GenBank/DDBJ whole genome shotgun (WGS) entry which is preliminary data.</text>
</comment>
<accession>A0A1R1MKG9</accession>
<dbReference type="PANTHER" id="PTHR36441:SF1">
    <property type="entry name" value="DUF503 DOMAIN-CONTAINING PROTEIN"/>
    <property type="match status" value="1"/>
</dbReference>
<dbReference type="Proteomes" id="UP000187408">
    <property type="component" value="Unassembled WGS sequence"/>
</dbReference>
<organism evidence="1 2">
    <name type="scientific">Desulfurobacterium indicum</name>
    <dbReference type="NCBI Taxonomy" id="1914305"/>
    <lineage>
        <taxon>Bacteria</taxon>
        <taxon>Pseudomonadati</taxon>
        <taxon>Aquificota</taxon>
        <taxon>Aquificia</taxon>
        <taxon>Desulfurobacteriales</taxon>
        <taxon>Desulfurobacteriaceae</taxon>
        <taxon>Desulfurobacterium</taxon>
    </lineage>
</organism>